<dbReference type="HOGENOM" id="CLU_024117_3_1_9"/>
<dbReference type="PANTHER" id="PTHR13593:SF113">
    <property type="entry name" value="SI:DKEY-266F7.9"/>
    <property type="match status" value="1"/>
</dbReference>
<name>D9SRJ4_CLOC7</name>
<dbReference type="EMBL" id="CP002160">
    <property type="protein sequence ID" value="ADL52423.1"/>
    <property type="molecule type" value="Genomic_DNA"/>
</dbReference>
<dbReference type="KEGG" id="ccb:Clocel_2726"/>
<evidence type="ECO:0000256" key="4">
    <source>
        <dbReference type="ARBA" id="ARBA00030474"/>
    </source>
</evidence>
<gene>
    <name evidence="8" type="ordered locus">Clocel_2726</name>
</gene>
<dbReference type="AlphaFoldDB" id="D9SRJ4"/>
<evidence type="ECO:0000256" key="2">
    <source>
        <dbReference type="ARBA" id="ARBA00012581"/>
    </source>
</evidence>
<sequence>MKKKLSILLASTLLFASMNFINASAYTTSNWMGSLDQSKSLSQISIPGTHDSAARVETISGTAKCQNLSITEQLNSGVRYLDIRCRHIENIFAIHHGMVYQKTNFGDVLNECINFLHNNPSERILISIQEEYKSSDNTRGFDDTLMINYITPTKNMWYTEDRIPTLEESKGKIVLIKKFNSNKISGITWDKLKIQDDFVVKDNNVKWNSILNAYNSVKNSQNSNLLYINNTSGYKPLLFGIPSIPKVSDDINSRLRNYFNSNTKGNFGITGMDFVDQDLSSKIIATNF</sequence>
<dbReference type="Proteomes" id="UP000002730">
    <property type="component" value="Chromosome"/>
</dbReference>
<dbReference type="PANTHER" id="PTHR13593">
    <property type="match status" value="1"/>
</dbReference>
<comment type="catalytic activity">
    <reaction evidence="1">
        <text>a 1,2-diacyl-sn-glycero-3-phospho-(1D-myo-inositol) = 1D-myo-inositol 1,2-cyclic phosphate + a 1,2-diacyl-sn-glycerol</text>
        <dbReference type="Rhea" id="RHEA:17093"/>
        <dbReference type="ChEBI" id="CHEBI:17815"/>
        <dbReference type="ChEBI" id="CHEBI:57880"/>
        <dbReference type="ChEBI" id="CHEBI:58484"/>
        <dbReference type="EC" id="4.6.1.13"/>
    </reaction>
</comment>
<dbReference type="GO" id="GO:0006629">
    <property type="term" value="P:lipid metabolic process"/>
    <property type="evidence" value="ECO:0007669"/>
    <property type="project" value="InterPro"/>
</dbReference>
<dbReference type="GO" id="GO:0008081">
    <property type="term" value="F:phosphoric diester hydrolase activity"/>
    <property type="evidence" value="ECO:0007669"/>
    <property type="project" value="InterPro"/>
</dbReference>
<dbReference type="GO" id="GO:0004436">
    <property type="term" value="F:phosphatidylinositol diacylglycerol-lyase activity"/>
    <property type="evidence" value="ECO:0007669"/>
    <property type="project" value="UniProtKB-EC"/>
</dbReference>
<evidence type="ECO:0000259" key="7">
    <source>
        <dbReference type="SMART" id="SM00148"/>
    </source>
</evidence>
<dbReference type="Pfam" id="PF00388">
    <property type="entry name" value="PI-PLC-X"/>
    <property type="match status" value="1"/>
</dbReference>
<dbReference type="Gene3D" id="3.20.20.190">
    <property type="entry name" value="Phosphatidylinositol (PI) phosphodiesterase"/>
    <property type="match status" value="1"/>
</dbReference>
<evidence type="ECO:0000256" key="3">
    <source>
        <dbReference type="ARBA" id="ARBA00019758"/>
    </source>
</evidence>
<feature type="chain" id="PRO_5003128432" description="1-phosphatidylinositol phosphodiesterase" evidence="6">
    <location>
        <begin position="26"/>
        <end position="288"/>
    </location>
</feature>
<dbReference type="STRING" id="573061.Clocel_2726"/>
<proteinExistence type="predicted"/>
<evidence type="ECO:0000256" key="5">
    <source>
        <dbReference type="ARBA" id="ARBA00030782"/>
    </source>
</evidence>
<dbReference type="SMART" id="SM00148">
    <property type="entry name" value="PLCXc"/>
    <property type="match status" value="1"/>
</dbReference>
<keyword evidence="9" id="KW-1185">Reference proteome</keyword>
<feature type="signal peptide" evidence="6">
    <location>
        <begin position="1"/>
        <end position="25"/>
    </location>
</feature>
<feature type="domain" description="Phosphatidylinositol-specific phospholipase C X" evidence="7">
    <location>
        <begin position="35"/>
        <end position="178"/>
    </location>
</feature>
<evidence type="ECO:0000256" key="6">
    <source>
        <dbReference type="SAM" id="SignalP"/>
    </source>
</evidence>
<dbReference type="EC" id="4.6.1.13" evidence="2"/>
<accession>D9SRJ4</accession>
<organism evidence="8 9">
    <name type="scientific">Clostridium cellulovorans (strain ATCC 35296 / DSM 3052 / OCM 3 / 743B)</name>
    <dbReference type="NCBI Taxonomy" id="573061"/>
    <lineage>
        <taxon>Bacteria</taxon>
        <taxon>Bacillati</taxon>
        <taxon>Bacillota</taxon>
        <taxon>Clostridia</taxon>
        <taxon>Eubacteriales</taxon>
        <taxon>Clostridiaceae</taxon>
        <taxon>Clostridium</taxon>
    </lineage>
</organism>
<dbReference type="RefSeq" id="WP_010076613.1">
    <property type="nucleotide sequence ID" value="NC_014393.1"/>
</dbReference>
<evidence type="ECO:0000256" key="1">
    <source>
        <dbReference type="ARBA" id="ARBA00001316"/>
    </source>
</evidence>
<dbReference type="eggNOG" id="COG0823">
    <property type="taxonomic scope" value="Bacteria"/>
</dbReference>
<dbReference type="CDD" id="cd08586">
    <property type="entry name" value="PI-PLCc_BcPLC_like"/>
    <property type="match status" value="1"/>
</dbReference>
<evidence type="ECO:0000313" key="8">
    <source>
        <dbReference type="EMBL" id="ADL52423.1"/>
    </source>
</evidence>
<keyword evidence="6" id="KW-0732">Signal</keyword>
<dbReference type="InterPro" id="IPR000909">
    <property type="entry name" value="PLipase_C_PInositol-sp_X_dom"/>
</dbReference>
<reference evidence="8 9" key="1">
    <citation type="submission" date="2010-08" db="EMBL/GenBank/DDBJ databases">
        <title>Complete sequence of Clostridium cellulovorans 743B.</title>
        <authorList>
            <consortium name="US DOE Joint Genome Institute"/>
            <person name="Lucas S."/>
            <person name="Copeland A."/>
            <person name="Lapidus A."/>
            <person name="Cheng J.-F."/>
            <person name="Bruce D."/>
            <person name="Goodwin L."/>
            <person name="Pitluck S."/>
            <person name="Chertkov O."/>
            <person name="Detter J.C."/>
            <person name="Han C."/>
            <person name="Tapia R."/>
            <person name="Land M."/>
            <person name="Hauser L."/>
            <person name="Chang Y.-J."/>
            <person name="Jeffries C."/>
            <person name="Kyrpides N."/>
            <person name="Ivanova N."/>
            <person name="Mikhailova N."/>
            <person name="Hemme C.L."/>
            <person name="Woyke T."/>
        </authorList>
    </citation>
    <scope>NUCLEOTIDE SEQUENCE [LARGE SCALE GENOMIC DNA]</scope>
    <source>
        <strain evidence="9">ATCC 35296 / DSM 3052 / OCM 3 / 743B</strain>
    </source>
</reference>
<evidence type="ECO:0000313" key="9">
    <source>
        <dbReference type="Proteomes" id="UP000002730"/>
    </source>
</evidence>
<dbReference type="InterPro" id="IPR017946">
    <property type="entry name" value="PLC-like_Pdiesterase_TIM-brl"/>
</dbReference>
<protein>
    <recommendedName>
        <fullName evidence="3">1-phosphatidylinositol phosphodiesterase</fullName>
        <ecNumber evidence="2">4.6.1.13</ecNumber>
    </recommendedName>
    <alternativeName>
        <fullName evidence="4">Phosphatidylinositol diacylglycerol-lyase</fullName>
    </alternativeName>
    <alternativeName>
        <fullName evidence="5">Phosphatidylinositol-specific phospholipase C</fullName>
    </alternativeName>
</protein>
<dbReference type="InterPro" id="IPR051057">
    <property type="entry name" value="PI-PLC_domain"/>
</dbReference>
<dbReference type="OrthoDB" id="7191982at2"/>
<dbReference type="SUPFAM" id="SSF51695">
    <property type="entry name" value="PLC-like phosphodiesterases"/>
    <property type="match status" value="1"/>
</dbReference>
<dbReference type="PROSITE" id="PS50007">
    <property type="entry name" value="PIPLC_X_DOMAIN"/>
    <property type="match status" value="1"/>
</dbReference>